<feature type="non-terminal residue" evidence="1">
    <location>
        <position position="1"/>
    </location>
</feature>
<proteinExistence type="predicted"/>
<reference evidence="1" key="1">
    <citation type="submission" date="2021-06" db="EMBL/GenBank/DDBJ databases">
        <authorList>
            <person name="Kallberg Y."/>
            <person name="Tangrot J."/>
            <person name="Rosling A."/>
        </authorList>
    </citation>
    <scope>NUCLEOTIDE SEQUENCE</scope>
    <source>
        <strain evidence="1">MA461A</strain>
    </source>
</reference>
<evidence type="ECO:0000313" key="1">
    <source>
        <dbReference type="EMBL" id="CAG8841886.1"/>
    </source>
</evidence>
<dbReference type="Proteomes" id="UP000789920">
    <property type="component" value="Unassembled WGS sequence"/>
</dbReference>
<name>A0ACA9SJN8_9GLOM</name>
<gene>
    <name evidence="1" type="ORF">RPERSI_LOCUS32069</name>
</gene>
<accession>A0ACA9SJN8</accession>
<keyword evidence="2" id="KW-1185">Reference proteome</keyword>
<protein>
    <submittedName>
        <fullName evidence="1">18173_t:CDS:1</fullName>
    </submittedName>
</protein>
<organism evidence="1 2">
    <name type="scientific">Racocetra persica</name>
    <dbReference type="NCBI Taxonomy" id="160502"/>
    <lineage>
        <taxon>Eukaryota</taxon>
        <taxon>Fungi</taxon>
        <taxon>Fungi incertae sedis</taxon>
        <taxon>Mucoromycota</taxon>
        <taxon>Glomeromycotina</taxon>
        <taxon>Glomeromycetes</taxon>
        <taxon>Diversisporales</taxon>
        <taxon>Gigasporaceae</taxon>
        <taxon>Racocetra</taxon>
    </lineage>
</organism>
<sequence length="143" mass="15491">SNATAGIFATYPQEFMSIGGAFFSEAIGTFFLLLIILAVIDKRNSNIKMLLPMIVGLSLTTIGISLGYETGFSLNGARDFGPRLFTFLCGYGVEVFSAYNFYFWVPLVAPVVGGLVAGLVYDLLIYWDKSPLNSLFGISGNSE</sequence>
<feature type="non-terminal residue" evidence="1">
    <location>
        <position position="143"/>
    </location>
</feature>
<comment type="caution">
    <text evidence="1">The sequence shown here is derived from an EMBL/GenBank/DDBJ whole genome shotgun (WGS) entry which is preliminary data.</text>
</comment>
<evidence type="ECO:0000313" key="2">
    <source>
        <dbReference type="Proteomes" id="UP000789920"/>
    </source>
</evidence>
<dbReference type="EMBL" id="CAJVQC010132113">
    <property type="protein sequence ID" value="CAG8841886.1"/>
    <property type="molecule type" value="Genomic_DNA"/>
</dbReference>